<keyword evidence="1" id="KW-0472">Membrane</keyword>
<dbReference type="SMART" id="SM00579">
    <property type="entry name" value="FBD"/>
    <property type="match status" value="1"/>
</dbReference>
<evidence type="ECO:0000259" key="2">
    <source>
        <dbReference type="SMART" id="SM00579"/>
    </source>
</evidence>
<keyword evidence="4" id="KW-1185">Reference proteome</keyword>
<dbReference type="EMBL" id="JAGKQM010000018">
    <property type="protein sequence ID" value="KAH0864380.1"/>
    <property type="molecule type" value="Genomic_DNA"/>
</dbReference>
<reference evidence="3 4" key="1">
    <citation type="submission" date="2021-05" db="EMBL/GenBank/DDBJ databases">
        <title>Genome Assembly of Synthetic Allotetraploid Brassica napus Reveals Homoeologous Exchanges between Subgenomes.</title>
        <authorList>
            <person name="Davis J.T."/>
        </authorList>
    </citation>
    <scope>NUCLEOTIDE SEQUENCE [LARGE SCALE GENOMIC DNA]</scope>
    <source>
        <strain evidence="4">cv. Da-Ae</strain>
        <tissue evidence="3">Seedling</tissue>
    </source>
</reference>
<accession>A0ABQ7Y853</accession>
<keyword evidence="1" id="KW-1133">Transmembrane helix</keyword>
<protein>
    <recommendedName>
        <fullName evidence="2">FBD domain-containing protein</fullName>
    </recommendedName>
</protein>
<comment type="caution">
    <text evidence="3">The sequence shown here is derived from an EMBL/GenBank/DDBJ whole genome shotgun (WGS) entry which is preliminary data.</text>
</comment>
<name>A0ABQ7Y853_BRANA</name>
<dbReference type="InterPro" id="IPR006566">
    <property type="entry name" value="FBD"/>
</dbReference>
<evidence type="ECO:0000313" key="4">
    <source>
        <dbReference type="Proteomes" id="UP000824890"/>
    </source>
</evidence>
<dbReference type="InterPro" id="IPR055294">
    <property type="entry name" value="FBL60-like"/>
</dbReference>
<sequence length="504" mass="56689">MVLASTVDRLGPRLDLTAHNLQTGLRGEEEHGKEFSASNTWNMIRTRHIKDMLSTGTRMKVWGVMQGCPFSPSPDWAEILARILGATRDRLASILLRFALHVTVYYFALGIILSLLPTKLAVSTSVLSKRWMNLLPLVDSSLDFDDPIFLYPDHRDAAATARSSSGFSDFVDKTVALLSTCPIKTLSVNGHCYENSRVDDWIRVSLQRSLSELHLRCPHRIDKDRVELLFRSKTLVKLTLSDGCVILICPVLEELFIRNDGVSHPPSWIGLVPSYPLKRLVIYYLVLLPEYKDVYSDIEVRIGGPQNLVFFEFSSYVHVYYDSFGDMESLVEARLNLRLLESPVTGEFNDLLVVNGFDDIFGDATIHGQRFISAANSSSNSTTSLLYDSRATGIKAGKFCHGLLHRVTGRCGDVCPCYHRPIHKRVIGGRKPKLSCLPSLPLKVLEISGYGGTCREIKQMRHFLGKLQLELVKIGVQPESDYNNLRSNLMRLPRLSSKCNIQFI</sequence>
<evidence type="ECO:0000256" key="1">
    <source>
        <dbReference type="SAM" id="Phobius"/>
    </source>
</evidence>
<dbReference type="Proteomes" id="UP000824890">
    <property type="component" value="Unassembled WGS sequence"/>
</dbReference>
<organism evidence="3 4">
    <name type="scientific">Brassica napus</name>
    <name type="common">Rape</name>
    <dbReference type="NCBI Taxonomy" id="3708"/>
    <lineage>
        <taxon>Eukaryota</taxon>
        <taxon>Viridiplantae</taxon>
        <taxon>Streptophyta</taxon>
        <taxon>Embryophyta</taxon>
        <taxon>Tracheophyta</taxon>
        <taxon>Spermatophyta</taxon>
        <taxon>Magnoliopsida</taxon>
        <taxon>eudicotyledons</taxon>
        <taxon>Gunneridae</taxon>
        <taxon>Pentapetalae</taxon>
        <taxon>rosids</taxon>
        <taxon>malvids</taxon>
        <taxon>Brassicales</taxon>
        <taxon>Brassicaceae</taxon>
        <taxon>Brassiceae</taxon>
        <taxon>Brassica</taxon>
    </lineage>
</organism>
<gene>
    <name evidence="3" type="ORF">HID58_081591</name>
</gene>
<feature type="domain" description="FBD" evidence="2">
    <location>
        <begin position="435"/>
        <end position="504"/>
    </location>
</feature>
<dbReference type="PANTHER" id="PTHR31293">
    <property type="entry name" value="RNI-LIKE SUPERFAMILY PROTEIN"/>
    <property type="match status" value="1"/>
</dbReference>
<evidence type="ECO:0000313" key="3">
    <source>
        <dbReference type="EMBL" id="KAH0864380.1"/>
    </source>
</evidence>
<dbReference type="PANTHER" id="PTHR31293:SF27">
    <property type="entry name" value="BNACNNG35480D PROTEIN"/>
    <property type="match status" value="1"/>
</dbReference>
<feature type="transmembrane region" description="Helical" evidence="1">
    <location>
        <begin position="94"/>
        <end position="116"/>
    </location>
</feature>
<keyword evidence="1" id="KW-0812">Transmembrane</keyword>
<proteinExistence type="predicted"/>